<keyword evidence="1" id="KW-0677">Repeat</keyword>
<organism evidence="4 5">
    <name type="scientific">candidate division WOR-3 bacterium</name>
    <dbReference type="NCBI Taxonomy" id="2052148"/>
    <lineage>
        <taxon>Bacteria</taxon>
        <taxon>Bacteria division WOR-3</taxon>
    </lineage>
</organism>
<accession>A0A9D5KDS2</accession>
<dbReference type="AlphaFoldDB" id="A0A9D5KDS2"/>
<name>A0A9D5KDS2_UNCW3</name>
<dbReference type="PANTHER" id="PTHR45586">
    <property type="entry name" value="TPR REPEAT-CONTAINING PROTEIN PA4667"/>
    <property type="match status" value="1"/>
</dbReference>
<dbReference type="InterPro" id="IPR011990">
    <property type="entry name" value="TPR-like_helical_dom_sf"/>
</dbReference>
<reference evidence="4" key="1">
    <citation type="submission" date="2019-11" db="EMBL/GenBank/DDBJ databases">
        <title>Microbial mats filling the niche in hypersaline microbial mats.</title>
        <authorList>
            <person name="Wong H.L."/>
            <person name="Macleod F.I."/>
            <person name="White R.A. III"/>
            <person name="Burns B.P."/>
        </authorList>
    </citation>
    <scope>NUCLEOTIDE SEQUENCE</scope>
    <source>
        <strain evidence="4">Bin_327</strain>
    </source>
</reference>
<feature type="repeat" description="TPR" evidence="3">
    <location>
        <begin position="783"/>
        <end position="816"/>
    </location>
</feature>
<dbReference type="InterPro" id="IPR019734">
    <property type="entry name" value="TPR_rpt"/>
</dbReference>
<dbReference type="Gene3D" id="1.25.40.10">
    <property type="entry name" value="Tetratricopeptide repeat domain"/>
    <property type="match status" value="4"/>
</dbReference>
<evidence type="ECO:0000256" key="2">
    <source>
        <dbReference type="ARBA" id="ARBA00022803"/>
    </source>
</evidence>
<evidence type="ECO:0000313" key="5">
    <source>
        <dbReference type="Proteomes" id="UP000630660"/>
    </source>
</evidence>
<evidence type="ECO:0000256" key="3">
    <source>
        <dbReference type="PROSITE-ProRule" id="PRU00339"/>
    </source>
</evidence>
<keyword evidence="2 3" id="KW-0802">TPR repeat</keyword>
<dbReference type="EMBL" id="WJKJ01000350">
    <property type="protein sequence ID" value="MBD3365661.1"/>
    <property type="molecule type" value="Genomic_DNA"/>
</dbReference>
<comment type="caution">
    <text evidence="4">The sequence shown here is derived from an EMBL/GenBank/DDBJ whole genome shotgun (WGS) entry which is preliminary data.</text>
</comment>
<dbReference type="PANTHER" id="PTHR45586:SF1">
    <property type="entry name" value="LIPOPOLYSACCHARIDE ASSEMBLY PROTEIN B"/>
    <property type="match status" value="1"/>
</dbReference>
<dbReference type="PROSITE" id="PS50005">
    <property type="entry name" value="TPR"/>
    <property type="match status" value="1"/>
</dbReference>
<dbReference type="SUPFAM" id="SSF48452">
    <property type="entry name" value="TPR-like"/>
    <property type="match status" value="4"/>
</dbReference>
<dbReference type="Pfam" id="PF13174">
    <property type="entry name" value="TPR_6"/>
    <property type="match status" value="1"/>
</dbReference>
<proteinExistence type="predicted"/>
<feature type="non-terminal residue" evidence="4">
    <location>
        <position position="1"/>
    </location>
</feature>
<evidence type="ECO:0000256" key="1">
    <source>
        <dbReference type="ARBA" id="ARBA00022737"/>
    </source>
</evidence>
<dbReference type="SMART" id="SM00028">
    <property type="entry name" value="TPR"/>
    <property type="match status" value="6"/>
</dbReference>
<sequence>LELNQVDKAYAYFSANPRLALTQETKVHLAEALEKNESYQKMRDVYMSIDDCSLRLLGAKVLISEERGDLVGTYITDLEKICPDAAEEIRRLLLEFSVSQGDSLTSLETGLGISDMAGITAVEALTLGDLFNAFSLYEDAIGFYNVALDRRRYDAALPMAECYAALGENRDAAKTFEAAKALSFSPSHRATRARVRLLSGEDFEAGALEEASFRNYSEYVRGMENLAEANEYVLYEMFLFSNRFSRASQMLRKARFLEFQGRSEEALVAYEDFLADAPFASERGEAAREAELIRNFKIKDPEAALKKFLNASTSSEKGRILFEDAKDYEGAIQFLDTVQTPLAFYYSGLAYERLYNRDGKIKHLDRARERYQNLYWQFPEDTLIEEALYRLFVTEVRDPLKKVDQAHYYLREHLEGNIKGKYADEIGFLMGYVELSRGDTAAARNGWEILYSSGDRSRYTYPALYELARLSLAQGDTSDAAVKYKLICSVASEDTLYFRAMRELALLEKGRGRGEEALELYKKMVSGLPAVPTDIWEEVLDLIFELERYSELDYFAGLIEDKEYLEDIRFYRYVAKVQCEDVGAEDIQGFLHSRPADRKDEFLYWSGVGARLAGYESLGLHQLERLSAEGRDSVLVANADFIIAQMKIQAVGDTAAMGSALETLWKLHEQNPDDTLIMAQLVTALYRAGKFAQADSLWYRLDLRSGGDQSPLLLEKVAHLLTEGRTEEADSVLDELSDVRSLWMNDQFVYYKGLSAARQGLEDEAVQTLKGLVSNFPGSEFRGQAYMKLGVLYHLQEEYDSASRYYRLVLEYPDLRNDALLNMAKMEKTRSQFDKALEYFELLAQEATSSEDRGRWYLEMGVTSYHAAGYYRSISYLERSIVFLERALPLVTEQRPYLLYSTGRTYAAFLDDEHLERAVSVFLQCHEEYPQNQWGLECWFQAGVGYTELGRPEDAKVIFKAIINARGPDDAFGIRAQEALDKLE</sequence>
<dbReference type="Proteomes" id="UP000630660">
    <property type="component" value="Unassembled WGS sequence"/>
</dbReference>
<gene>
    <name evidence="4" type="ORF">GF359_10655</name>
</gene>
<evidence type="ECO:0000313" key="4">
    <source>
        <dbReference type="EMBL" id="MBD3365661.1"/>
    </source>
</evidence>
<dbReference type="InterPro" id="IPR051012">
    <property type="entry name" value="CellSynth/LPSAsmb/PSIAsmb"/>
</dbReference>
<protein>
    <submittedName>
        <fullName evidence="4">Tetratricopeptide repeat protein</fullName>
    </submittedName>
</protein>